<keyword evidence="2" id="KW-1185">Reference proteome</keyword>
<dbReference type="AlphaFoldDB" id="A0A6J8BBZ6"/>
<organism evidence="1 2">
    <name type="scientific">Mytilus coruscus</name>
    <name type="common">Sea mussel</name>
    <dbReference type="NCBI Taxonomy" id="42192"/>
    <lineage>
        <taxon>Eukaryota</taxon>
        <taxon>Metazoa</taxon>
        <taxon>Spiralia</taxon>
        <taxon>Lophotrochozoa</taxon>
        <taxon>Mollusca</taxon>
        <taxon>Bivalvia</taxon>
        <taxon>Autobranchia</taxon>
        <taxon>Pteriomorphia</taxon>
        <taxon>Mytilida</taxon>
        <taxon>Mytiloidea</taxon>
        <taxon>Mytilidae</taxon>
        <taxon>Mytilinae</taxon>
        <taxon>Mytilus</taxon>
    </lineage>
</organism>
<protein>
    <submittedName>
        <fullName evidence="1">Uncharacterized protein</fullName>
    </submittedName>
</protein>
<dbReference type="EMBL" id="CACVKT020002884">
    <property type="protein sequence ID" value="CAC5380374.1"/>
    <property type="molecule type" value="Genomic_DNA"/>
</dbReference>
<name>A0A6J8BBZ6_MYTCO</name>
<dbReference type="OrthoDB" id="6154566at2759"/>
<gene>
    <name evidence="1" type="ORF">MCOR_16338</name>
</gene>
<accession>A0A6J8BBZ6</accession>
<evidence type="ECO:0000313" key="1">
    <source>
        <dbReference type="EMBL" id="CAC5380374.1"/>
    </source>
</evidence>
<evidence type="ECO:0000313" key="2">
    <source>
        <dbReference type="Proteomes" id="UP000507470"/>
    </source>
</evidence>
<dbReference type="Proteomes" id="UP000507470">
    <property type="component" value="Unassembled WGS sequence"/>
</dbReference>
<reference evidence="1 2" key="1">
    <citation type="submission" date="2020-06" db="EMBL/GenBank/DDBJ databases">
        <authorList>
            <person name="Li R."/>
            <person name="Bekaert M."/>
        </authorList>
    </citation>
    <scope>NUCLEOTIDE SEQUENCE [LARGE SCALE GENOMIC DNA]</scope>
    <source>
        <strain evidence="2">wild</strain>
    </source>
</reference>
<sequence>MGWKTVKTKQNIEVIRLFIKLSNLEDDRIVRTIHETSKTKQRSWHSRVLALLRKYELNYLINLSITTKQKLQTAQNKLTAMDREKWLTDVFDDKNSVYGNKLRTFRRFKNNCKTSLFVKTVKFRDHRRILSNFRCGSLPLAVETGRYTKRYNYAHARKTSCKV</sequence>
<proteinExistence type="predicted"/>